<dbReference type="Proteomes" id="UP001314205">
    <property type="component" value="Unassembled WGS sequence"/>
</dbReference>
<evidence type="ECO:0000313" key="2">
    <source>
        <dbReference type="Proteomes" id="UP001314205"/>
    </source>
</evidence>
<comment type="caution">
    <text evidence="1">The sequence shown here is derived from an EMBL/GenBank/DDBJ whole genome shotgun (WGS) entry which is preliminary data.</text>
</comment>
<name>A0AAV1KN57_9NEOP</name>
<organism evidence="1 2">
    <name type="scientific">Parnassius mnemosyne</name>
    <name type="common">clouded apollo</name>
    <dbReference type="NCBI Taxonomy" id="213953"/>
    <lineage>
        <taxon>Eukaryota</taxon>
        <taxon>Metazoa</taxon>
        <taxon>Ecdysozoa</taxon>
        <taxon>Arthropoda</taxon>
        <taxon>Hexapoda</taxon>
        <taxon>Insecta</taxon>
        <taxon>Pterygota</taxon>
        <taxon>Neoptera</taxon>
        <taxon>Endopterygota</taxon>
        <taxon>Lepidoptera</taxon>
        <taxon>Glossata</taxon>
        <taxon>Ditrysia</taxon>
        <taxon>Papilionoidea</taxon>
        <taxon>Papilionidae</taxon>
        <taxon>Parnassiinae</taxon>
        <taxon>Parnassini</taxon>
        <taxon>Parnassius</taxon>
        <taxon>Driopa</taxon>
    </lineage>
</organism>
<proteinExistence type="predicted"/>
<accession>A0AAV1KN57</accession>
<keyword evidence="2" id="KW-1185">Reference proteome</keyword>
<dbReference type="EMBL" id="CAVLGL010000057">
    <property type="protein sequence ID" value="CAK1583900.1"/>
    <property type="molecule type" value="Genomic_DNA"/>
</dbReference>
<protein>
    <submittedName>
        <fullName evidence="1">Uncharacterized protein</fullName>
    </submittedName>
</protein>
<evidence type="ECO:0000313" key="1">
    <source>
        <dbReference type="EMBL" id="CAK1583900.1"/>
    </source>
</evidence>
<reference evidence="1 2" key="1">
    <citation type="submission" date="2023-11" db="EMBL/GenBank/DDBJ databases">
        <authorList>
            <person name="Hedman E."/>
            <person name="Englund M."/>
            <person name="Stromberg M."/>
            <person name="Nyberg Akerstrom W."/>
            <person name="Nylinder S."/>
            <person name="Jareborg N."/>
            <person name="Kallberg Y."/>
            <person name="Kronander E."/>
        </authorList>
    </citation>
    <scope>NUCLEOTIDE SEQUENCE [LARGE SCALE GENOMIC DNA]</scope>
</reference>
<sequence length="194" mass="22098">MVTELEEKHGWWNLKLLDVSQTLDEHMYNWHVAGTVKYTNGFVVSIEKIELSDIKKAVRTVSNTTEWTGSVSGNIILRNVKVGFDVIVNLDGEPVQHYTGIYTHSQIRITCTIIKNINLNQYNVNAEISNLNVGNGVRMIYMPANHVTQVLARLYTPFSNWDSITSWCHEVIEPILLKLTEKIDFPNVCFACSN</sequence>
<dbReference type="AlphaFoldDB" id="A0AAV1KN57"/>
<gene>
    <name evidence="1" type="ORF">PARMNEM_LOCUS5242</name>
</gene>